<dbReference type="RefSeq" id="WP_163606575.1">
    <property type="nucleotide sequence ID" value="NZ_JAABOO010000002.1"/>
</dbReference>
<sequence>MPFLSALGLISAVGGGSTPQSNVVGASAGGSVTPTTKGGSFGGLVTGLLPSIGGLFKGLIPDGRFDCIGASWSESRAQSEHENYLLQYNSRFSLIDGQGSDLVSKVNSFLKDFAMVYLEQVTYQRSGAPKDCTKRGIDLYVSLMNTSLREYVSAAKSVFSDLRIDYSETNIDLVDSVGKYRGEVSVPQFIYRGQRESVIDKIIPDSLNPVRSGALNRLSSSGILVFAVAGTGLYWLYKKVFKRKRKSLL</sequence>
<proteinExistence type="predicted"/>
<evidence type="ECO:0000256" key="1">
    <source>
        <dbReference type="SAM" id="Phobius"/>
    </source>
</evidence>
<keyword evidence="1" id="KW-0472">Membrane</keyword>
<comment type="caution">
    <text evidence="2">The sequence shown here is derived from an EMBL/GenBank/DDBJ whole genome shotgun (WGS) entry which is preliminary data.</text>
</comment>
<dbReference type="AlphaFoldDB" id="A0A6P0UNW7"/>
<keyword evidence="1" id="KW-1133">Transmembrane helix</keyword>
<gene>
    <name evidence="2" type="ORF">GWK08_08835</name>
</gene>
<dbReference type="Proteomes" id="UP000468581">
    <property type="component" value="Unassembled WGS sequence"/>
</dbReference>
<name>A0A6P0UNW7_9FLAO</name>
<protein>
    <submittedName>
        <fullName evidence="2">Uncharacterized protein</fullName>
    </submittedName>
</protein>
<accession>A0A6P0UNW7</accession>
<keyword evidence="3" id="KW-1185">Reference proteome</keyword>
<reference evidence="2 3" key="1">
    <citation type="submission" date="2020-01" db="EMBL/GenBank/DDBJ databases">
        <title>Leptobacterium flavescens.</title>
        <authorList>
            <person name="Wang G."/>
        </authorList>
    </citation>
    <scope>NUCLEOTIDE SEQUENCE [LARGE SCALE GENOMIC DNA]</scope>
    <source>
        <strain evidence="2 3">KCTC 22160</strain>
    </source>
</reference>
<evidence type="ECO:0000313" key="3">
    <source>
        <dbReference type="Proteomes" id="UP000468581"/>
    </source>
</evidence>
<dbReference type="EMBL" id="JAABOO010000002">
    <property type="protein sequence ID" value="NER13539.1"/>
    <property type="molecule type" value="Genomic_DNA"/>
</dbReference>
<feature type="transmembrane region" description="Helical" evidence="1">
    <location>
        <begin position="218"/>
        <end position="237"/>
    </location>
</feature>
<keyword evidence="1" id="KW-0812">Transmembrane</keyword>
<evidence type="ECO:0000313" key="2">
    <source>
        <dbReference type="EMBL" id="NER13539.1"/>
    </source>
</evidence>
<organism evidence="2 3">
    <name type="scientific">Leptobacterium flavescens</name>
    <dbReference type="NCBI Taxonomy" id="472055"/>
    <lineage>
        <taxon>Bacteria</taxon>
        <taxon>Pseudomonadati</taxon>
        <taxon>Bacteroidota</taxon>
        <taxon>Flavobacteriia</taxon>
        <taxon>Flavobacteriales</taxon>
        <taxon>Flavobacteriaceae</taxon>
        <taxon>Leptobacterium</taxon>
    </lineage>
</organism>